<keyword evidence="2" id="KW-1185">Reference proteome</keyword>
<evidence type="ECO:0000313" key="2">
    <source>
        <dbReference type="Proteomes" id="UP001595878"/>
    </source>
</evidence>
<protein>
    <submittedName>
        <fullName evidence="1">Uncharacterized protein</fullName>
    </submittedName>
</protein>
<name>A0ABV9L646_9FLAO</name>
<dbReference type="EMBL" id="JBHSHB010000007">
    <property type="protein sequence ID" value="MFC4689286.1"/>
    <property type="molecule type" value="Genomic_DNA"/>
</dbReference>
<accession>A0ABV9L646</accession>
<organism evidence="1 2">
    <name type="scientific">Dokdonia genika</name>
    <dbReference type="NCBI Taxonomy" id="308113"/>
    <lineage>
        <taxon>Bacteria</taxon>
        <taxon>Pseudomonadati</taxon>
        <taxon>Bacteroidota</taxon>
        <taxon>Flavobacteriia</taxon>
        <taxon>Flavobacteriales</taxon>
        <taxon>Flavobacteriaceae</taxon>
        <taxon>Dokdonia</taxon>
    </lineage>
</organism>
<comment type="caution">
    <text evidence="1">The sequence shown here is derived from an EMBL/GenBank/DDBJ whole genome shotgun (WGS) entry which is preliminary data.</text>
</comment>
<dbReference type="RefSeq" id="WP_380031750.1">
    <property type="nucleotide sequence ID" value="NZ_JBHSHB010000007.1"/>
</dbReference>
<sequence length="220" mass="26084">MIIYDLNNKPHNYTYVVDRDYQGLSDRFLKNTYKALDFLYKTNALTITYIDEGEKKTLDIIDVLVADVANGINIVYSQRKNYYRPSTNTVGFYDTHGIVFRKNHRKRWFSKNKGYNSPMAVLAHELIHCYNELFETDDYKARKLNITSRKKKIDSAGNDISYPNKEEEFVIRMTNQVVKRLGEDKRSNYGRSYYEVEEVTDTRKKGKRKNRRISQIFNHS</sequence>
<evidence type="ECO:0000313" key="1">
    <source>
        <dbReference type="EMBL" id="MFC4689286.1"/>
    </source>
</evidence>
<proteinExistence type="predicted"/>
<dbReference type="Proteomes" id="UP001595878">
    <property type="component" value="Unassembled WGS sequence"/>
</dbReference>
<reference evidence="2" key="1">
    <citation type="journal article" date="2019" name="Int. J. Syst. Evol. Microbiol.">
        <title>The Global Catalogue of Microorganisms (GCM) 10K type strain sequencing project: providing services to taxonomists for standard genome sequencing and annotation.</title>
        <authorList>
            <consortium name="The Broad Institute Genomics Platform"/>
            <consortium name="The Broad Institute Genome Sequencing Center for Infectious Disease"/>
            <person name="Wu L."/>
            <person name="Ma J."/>
        </authorList>
    </citation>
    <scope>NUCLEOTIDE SEQUENCE [LARGE SCALE GENOMIC DNA]</scope>
    <source>
        <strain evidence="2">CGMCC 4.7427</strain>
    </source>
</reference>
<gene>
    <name evidence="1" type="ORF">ACFO5T_02475</name>
</gene>